<dbReference type="KEGG" id="pej:FYC62_15685"/>
<reference evidence="1 2" key="1">
    <citation type="submission" date="2019-08" db="EMBL/GenBank/DDBJ databases">
        <title>Pedobacter sp. nov., isolated from Han river, South Korea.</title>
        <authorList>
            <person name="Lee D.-H."/>
            <person name="Kim Y.-S."/>
            <person name="Hwang E.-M."/>
            <person name="Le Tran T.C."/>
            <person name="Cha C.-J."/>
        </authorList>
    </citation>
    <scope>NUCLEOTIDE SEQUENCE [LARGE SCALE GENOMIC DNA]</scope>
    <source>
        <strain evidence="1 2">CJ43</strain>
    </source>
</reference>
<proteinExistence type="predicted"/>
<dbReference type="Proteomes" id="UP000323653">
    <property type="component" value="Chromosome"/>
</dbReference>
<dbReference type="EMBL" id="CP043329">
    <property type="protein sequence ID" value="QEK52953.1"/>
    <property type="molecule type" value="Genomic_DNA"/>
</dbReference>
<sequence length="71" mass="8124">MKLLLDIHSDNLSMVMDFLKNLTDVKVEKITDKDADLLTEIKEIKQAFQHAEMLSLGKLEAKPIENLLNDL</sequence>
<evidence type="ECO:0000313" key="2">
    <source>
        <dbReference type="Proteomes" id="UP000323653"/>
    </source>
</evidence>
<dbReference type="RefSeq" id="WP_149075623.1">
    <property type="nucleotide sequence ID" value="NZ_CP043329.1"/>
</dbReference>
<protein>
    <submittedName>
        <fullName evidence="1">Uncharacterized protein</fullName>
    </submittedName>
</protein>
<gene>
    <name evidence="1" type="ORF">FYC62_15685</name>
</gene>
<dbReference type="AlphaFoldDB" id="A0A5C0VMR2"/>
<organism evidence="1 2">
    <name type="scientific">Pedobacter aquae</name>
    <dbReference type="NCBI Taxonomy" id="2605747"/>
    <lineage>
        <taxon>Bacteria</taxon>
        <taxon>Pseudomonadati</taxon>
        <taxon>Bacteroidota</taxon>
        <taxon>Sphingobacteriia</taxon>
        <taxon>Sphingobacteriales</taxon>
        <taxon>Sphingobacteriaceae</taxon>
        <taxon>Pedobacter</taxon>
    </lineage>
</organism>
<evidence type="ECO:0000313" key="1">
    <source>
        <dbReference type="EMBL" id="QEK52953.1"/>
    </source>
</evidence>
<keyword evidence="2" id="KW-1185">Reference proteome</keyword>
<accession>A0A5C0VMR2</accession>
<name>A0A5C0VMR2_9SPHI</name>